<reference evidence="2" key="1">
    <citation type="journal article" date="2011" name="Proc. Natl. Acad. Sci. U.S.A.">
        <title>Genomic insights into the physiology and ecology of the marine filamentous cyanobacterium Lyngbya majuscula.</title>
        <authorList>
            <person name="Jones A.C."/>
            <person name="Monroe E.A."/>
            <person name="Podell S."/>
            <person name="Hess W.R."/>
            <person name="Klages S."/>
            <person name="Esquenazi E."/>
            <person name="Niessen S."/>
            <person name="Hoover H."/>
            <person name="Rothmann M."/>
            <person name="Lasken R.S."/>
            <person name="Yates J.R.III."/>
            <person name="Reinhardt R."/>
            <person name="Kube M."/>
            <person name="Burkart M.D."/>
            <person name="Allen E.E."/>
            <person name="Dorrestein P.C."/>
            <person name="Gerwick W.H."/>
            <person name="Gerwick L."/>
        </authorList>
    </citation>
    <scope>NUCLEOTIDE SEQUENCE [LARGE SCALE GENOMIC DNA]</scope>
    <source>
        <strain evidence="2">3L</strain>
    </source>
</reference>
<sequence length="40" mass="4638">MKYVFHPAALTEYGEAVEFYAERRVELAQAFINVVEDAIF</sequence>
<dbReference type="RefSeq" id="WP_008189883.1">
    <property type="nucleotide sequence ID" value="NZ_MKZR01000001.1"/>
</dbReference>
<dbReference type="HOGENOM" id="CLU_3292577_0_0_3"/>
<evidence type="ECO:0000313" key="1">
    <source>
        <dbReference type="EMBL" id="EGJ29106.1"/>
    </source>
</evidence>
<dbReference type="Proteomes" id="UP000003959">
    <property type="component" value="Unassembled WGS sequence"/>
</dbReference>
<name>F4Y1G4_9CYAN</name>
<gene>
    <name evidence="1" type="ORF">LYNGBM3L_64100</name>
</gene>
<organism evidence="1 2">
    <name type="scientific">Moorena producens 3L</name>
    <dbReference type="NCBI Taxonomy" id="489825"/>
    <lineage>
        <taxon>Bacteria</taxon>
        <taxon>Bacillati</taxon>
        <taxon>Cyanobacteriota</taxon>
        <taxon>Cyanophyceae</taxon>
        <taxon>Coleofasciculales</taxon>
        <taxon>Coleofasciculaceae</taxon>
        <taxon>Moorena</taxon>
    </lineage>
</organism>
<protein>
    <recommendedName>
        <fullName evidence="3">Plasmid stabilization system protein</fullName>
    </recommendedName>
</protein>
<keyword evidence="2" id="KW-1185">Reference proteome</keyword>
<dbReference type="EMBL" id="GL890970">
    <property type="protein sequence ID" value="EGJ29106.1"/>
    <property type="molecule type" value="Genomic_DNA"/>
</dbReference>
<evidence type="ECO:0008006" key="3">
    <source>
        <dbReference type="Google" id="ProtNLM"/>
    </source>
</evidence>
<evidence type="ECO:0000313" key="2">
    <source>
        <dbReference type="Proteomes" id="UP000003959"/>
    </source>
</evidence>
<dbReference type="AlphaFoldDB" id="F4Y1G4"/>
<proteinExistence type="predicted"/>
<accession>F4Y1G4</accession>
<dbReference type="eggNOG" id="COG3668">
    <property type="taxonomic scope" value="Bacteria"/>
</dbReference>